<feature type="domain" description="NodB homology" evidence="3">
    <location>
        <begin position="224"/>
        <end position="428"/>
    </location>
</feature>
<dbReference type="SUPFAM" id="SSF88713">
    <property type="entry name" value="Glycoside hydrolase/deacetylase"/>
    <property type="match status" value="1"/>
</dbReference>
<organism evidence="4 5">
    <name type="scientific">Halogranum rubrum</name>
    <dbReference type="NCBI Taxonomy" id="553466"/>
    <lineage>
        <taxon>Archaea</taxon>
        <taxon>Methanobacteriati</taxon>
        <taxon>Methanobacteriota</taxon>
        <taxon>Stenosarchaea group</taxon>
        <taxon>Halobacteria</taxon>
        <taxon>Halobacteriales</taxon>
        <taxon>Haloferacaceae</taxon>
    </lineage>
</organism>
<dbReference type="InterPro" id="IPR051398">
    <property type="entry name" value="Polysacch_Deacetylase"/>
</dbReference>
<gene>
    <name evidence="4" type="ORF">SAMN04487950_4641</name>
</gene>
<reference evidence="5" key="1">
    <citation type="submission" date="2016-10" db="EMBL/GenBank/DDBJ databases">
        <authorList>
            <person name="Varghese N."/>
            <person name="Submissions S."/>
        </authorList>
    </citation>
    <scope>NUCLEOTIDE SEQUENCE [LARGE SCALE GENOMIC DNA]</scope>
    <source>
        <strain evidence="5">CGMCC 1.7738</strain>
    </source>
</reference>
<dbReference type="AlphaFoldDB" id="A0A1I4JU88"/>
<dbReference type="PROSITE" id="PS51318">
    <property type="entry name" value="TAT"/>
    <property type="match status" value="1"/>
</dbReference>
<keyword evidence="5" id="KW-1185">Reference proteome</keyword>
<dbReference type="PANTHER" id="PTHR34216:SF11">
    <property type="entry name" value="CHITOOLIGOSACCHARIDE DEACETYLASE"/>
    <property type="match status" value="1"/>
</dbReference>
<feature type="compositionally biased region" description="Low complexity" evidence="2">
    <location>
        <begin position="25"/>
        <end position="45"/>
    </location>
</feature>
<dbReference type="STRING" id="553466.SAMN04487950_4641"/>
<dbReference type="PANTHER" id="PTHR34216">
    <property type="match status" value="1"/>
</dbReference>
<dbReference type="Gene3D" id="3.20.20.370">
    <property type="entry name" value="Glycoside hydrolase/deacetylase"/>
    <property type="match status" value="1"/>
</dbReference>
<dbReference type="PROSITE" id="PS51257">
    <property type="entry name" value="PROKAR_LIPOPROTEIN"/>
    <property type="match status" value="1"/>
</dbReference>
<dbReference type="InterPro" id="IPR006311">
    <property type="entry name" value="TAT_signal"/>
</dbReference>
<dbReference type="InterPro" id="IPR002509">
    <property type="entry name" value="NODB_dom"/>
</dbReference>
<evidence type="ECO:0000259" key="3">
    <source>
        <dbReference type="PROSITE" id="PS51677"/>
    </source>
</evidence>
<evidence type="ECO:0000313" key="5">
    <source>
        <dbReference type="Proteomes" id="UP000199607"/>
    </source>
</evidence>
<dbReference type="CDD" id="cd10970">
    <property type="entry name" value="CE4_DAC_u1_6s"/>
    <property type="match status" value="1"/>
</dbReference>
<protein>
    <submittedName>
        <fullName evidence="4">Polysaccharide deacetylase</fullName>
    </submittedName>
</protein>
<keyword evidence="1" id="KW-0732">Signal</keyword>
<proteinExistence type="predicted"/>
<evidence type="ECO:0000256" key="1">
    <source>
        <dbReference type="ARBA" id="ARBA00022729"/>
    </source>
</evidence>
<dbReference type="GO" id="GO:0005975">
    <property type="term" value="P:carbohydrate metabolic process"/>
    <property type="evidence" value="ECO:0007669"/>
    <property type="project" value="InterPro"/>
</dbReference>
<sequence>MASDRKFRRRAFLGSVAAASSVLVAGCSGDTGSTPSSNESTSETTADATGNETTSASDSTSTAESKQPNDPGTSEPMNPKGATFEDLSFWQPQAKVKLNADTETVYQGTQSARIEGHSGSIVRQFPVPMDLSNKDISIAVKLDKPEPTNLRIWLEDSNGDQTRLIQQLNQNHPDSWMRINPSINSVDADMTSIESMLITLDGDGGNKKYWVDDIRFHDKVAKKGQVMLSFDDIHASVYHLAFPIMEEFGLKGTVAVPPDIIGNDARMTKDEIQELHDAGWEIASHSNDLQGLYGLRESAQKKKIERAKKLIKDNGWGDSTAFMYPGGGCDETTVKLVQENHELGYLAFKGSEKGLSQSALMGPMFVNRSRPDTPEAAKNQLDVATAYNGMYNMYLHVVGDDSPHTKQEFRQTCQMIADYKEQGKIEIVQPSDVVLKK</sequence>
<accession>A0A1I4JU88</accession>
<feature type="compositionally biased region" description="Low complexity" evidence="2">
    <location>
        <begin position="52"/>
        <end position="65"/>
    </location>
</feature>
<dbReference type="EMBL" id="FOTC01000015">
    <property type="protein sequence ID" value="SFL69787.1"/>
    <property type="molecule type" value="Genomic_DNA"/>
</dbReference>
<dbReference type="GO" id="GO:0016810">
    <property type="term" value="F:hydrolase activity, acting on carbon-nitrogen (but not peptide) bonds"/>
    <property type="evidence" value="ECO:0007669"/>
    <property type="project" value="InterPro"/>
</dbReference>
<dbReference type="RefSeq" id="WP_089872902.1">
    <property type="nucleotide sequence ID" value="NZ_FOTC01000015.1"/>
</dbReference>
<name>A0A1I4JU88_9EURY</name>
<dbReference type="Proteomes" id="UP000199607">
    <property type="component" value="Unassembled WGS sequence"/>
</dbReference>
<dbReference type="Pfam" id="PF01522">
    <property type="entry name" value="Polysacc_deac_1"/>
    <property type="match status" value="1"/>
</dbReference>
<dbReference type="PROSITE" id="PS51677">
    <property type="entry name" value="NODB"/>
    <property type="match status" value="1"/>
</dbReference>
<evidence type="ECO:0000313" key="4">
    <source>
        <dbReference type="EMBL" id="SFL69787.1"/>
    </source>
</evidence>
<feature type="compositionally biased region" description="Polar residues" evidence="2">
    <location>
        <begin position="66"/>
        <end position="76"/>
    </location>
</feature>
<dbReference type="Gene3D" id="2.60.120.260">
    <property type="entry name" value="Galactose-binding domain-like"/>
    <property type="match status" value="1"/>
</dbReference>
<evidence type="ECO:0000256" key="2">
    <source>
        <dbReference type="SAM" id="MobiDB-lite"/>
    </source>
</evidence>
<dbReference type="InterPro" id="IPR011330">
    <property type="entry name" value="Glyco_hydro/deAcase_b/a-brl"/>
</dbReference>
<feature type="region of interest" description="Disordered" evidence="2">
    <location>
        <begin position="25"/>
        <end position="83"/>
    </location>
</feature>